<keyword evidence="5" id="KW-0333">Golgi apparatus</keyword>
<keyword evidence="5" id="KW-0961">Cell wall biogenesis/degradation</keyword>
<dbReference type="EMBL" id="GL348716">
    <property type="protein sequence ID" value="EFH58327.1"/>
    <property type="molecule type" value="Genomic_DNA"/>
</dbReference>
<dbReference type="InterPro" id="IPR029044">
    <property type="entry name" value="Nucleotide-diphossugar_trans"/>
</dbReference>
<keyword evidence="5" id="KW-0812">Transmembrane</keyword>
<sequence length="283" mass="33175">MAGRSERRSRFRDLRRCSFPVIVAFLCFLASSTFLSQLHIYFTSTHRLICTAENSCLCWLPEHYQMRLTLEYYLLPAPMRNFPRRENLENPNHYHYALFSDNVLAYPNYKSMLNLLRFYISIIFPKLEKILLLDDDDVVVQKDLTPLWSIDLKGKVNGAVETCGVTFHRLDTYLNFSDQHISDNSERMEKEQHNRSLSFLAKTAGLIMFYNLTLPLERKWHLLGLGYDKEIDEKEIANSAVIHFNGPLKPWKELGVTKYQPYFVGFVCLQNMADILSCYTFLL</sequence>
<dbReference type="UniPathway" id="UPA00845"/>
<dbReference type="Gramene" id="scaffold_403611.1">
    <property type="protein sequence ID" value="scaffold_403611.1"/>
    <property type="gene ID" value="scaffold_403611.1"/>
</dbReference>
<keyword evidence="8" id="KW-1185">Reference proteome</keyword>
<organism evidence="8">
    <name type="scientific">Arabidopsis lyrata subsp. lyrata</name>
    <name type="common">Lyre-leaved rock-cress</name>
    <dbReference type="NCBI Taxonomy" id="81972"/>
    <lineage>
        <taxon>Eukaryota</taxon>
        <taxon>Viridiplantae</taxon>
        <taxon>Streptophyta</taxon>
        <taxon>Embryophyta</taxon>
        <taxon>Tracheophyta</taxon>
        <taxon>Spermatophyta</taxon>
        <taxon>Magnoliopsida</taxon>
        <taxon>eudicotyledons</taxon>
        <taxon>Gunneridae</taxon>
        <taxon>Pentapetalae</taxon>
        <taxon>rosids</taxon>
        <taxon>malvids</taxon>
        <taxon>Brassicales</taxon>
        <taxon>Brassicaceae</taxon>
        <taxon>Camelineae</taxon>
        <taxon>Arabidopsis</taxon>
    </lineage>
</organism>
<keyword evidence="3 5" id="KW-0328">Glycosyltransferase</keyword>
<dbReference type="Gene3D" id="3.90.550.10">
    <property type="entry name" value="Spore Coat Polysaccharide Biosynthesis Protein SpsA, Chain A"/>
    <property type="match status" value="1"/>
</dbReference>
<evidence type="ECO:0000256" key="2">
    <source>
        <dbReference type="ARBA" id="ARBA00006351"/>
    </source>
</evidence>
<dbReference type="GO" id="GO:0000139">
    <property type="term" value="C:Golgi membrane"/>
    <property type="evidence" value="ECO:0007669"/>
    <property type="project" value="UniProtKB-SubCell"/>
</dbReference>
<proteinExistence type="inferred from homology"/>
<keyword evidence="5" id="KW-1133">Transmembrane helix</keyword>
<evidence type="ECO:0000256" key="1">
    <source>
        <dbReference type="ARBA" id="ARBA00004877"/>
    </source>
</evidence>
<gene>
    <name evidence="6" type="ORF">ARALYDRAFT_904106</name>
    <name evidence="7" type="ORF">ARALYDRAFT_904110</name>
</gene>
<reference evidence="6" key="2">
    <citation type="submission" date="2010-06" db="EMBL/GenBank/DDBJ databases">
        <title>The basis of rapid genome size change in Arabidopsis.</title>
        <authorList>
            <consortium name="US DOE Joint Genome Institute (JGI-PGF)"/>
            <person name="Bakker E."/>
            <person name="Bergelson J."/>
            <person name="Cheng J.Fang."/>
            <person name="Clark R.M."/>
            <person name="Fawcett J."/>
            <person name="Gaut B."/>
            <person name="Grigoriev I."/>
            <person name="Gundlach H."/>
            <person name="Guo Y."/>
            <person name="Haberer G."/>
            <person name="Hollister J."/>
            <person name="Hu T.T."/>
            <person name="Mayer K.F.X."/>
            <person name="Nasrallah J."/>
            <person name="Nordborg M."/>
            <person name="Otillar R."/>
            <person name="Pattyn P."/>
            <person name="Schmutz J."/>
            <person name="Spannagl M."/>
            <person name="van de Peer Y."/>
            <person name="Wang X."/>
            <person name="Weigel D."/>
            <person name="Yang L."/>
        </authorList>
    </citation>
    <scope>NUCLEOTIDE SEQUENCE</scope>
</reference>
<keyword evidence="5" id="KW-0472">Membrane</keyword>
<keyword evidence="4" id="KW-0808">Transferase</keyword>
<evidence type="ECO:0000256" key="4">
    <source>
        <dbReference type="ARBA" id="ARBA00022679"/>
    </source>
</evidence>
<protein>
    <recommendedName>
        <fullName evidence="5">Hexosyltransferase</fullName>
        <ecNumber evidence="5">2.4.1.-</ecNumber>
    </recommendedName>
</protein>
<dbReference type="AlphaFoldDB" id="D7LEJ2"/>
<dbReference type="EC" id="2.4.1.-" evidence="5"/>
<dbReference type="PANTHER" id="PTHR32116:SF58">
    <property type="entry name" value="GALACTURONOSYLTRANSFERASE 2-RELATED"/>
    <property type="match status" value="1"/>
</dbReference>
<comment type="subcellular location">
    <subcellularLocation>
        <location evidence="5">Golgi apparatus membrane</location>
        <topology evidence="5">Single-pass type II membrane protein</topology>
    </subcellularLocation>
</comment>
<comment type="pathway">
    <text evidence="1 5">Glycan metabolism; pectin biosynthesis.</text>
</comment>
<evidence type="ECO:0000256" key="3">
    <source>
        <dbReference type="ARBA" id="ARBA00022676"/>
    </source>
</evidence>
<dbReference type="GO" id="GO:0045489">
    <property type="term" value="P:pectin biosynthetic process"/>
    <property type="evidence" value="ECO:0007669"/>
    <property type="project" value="UniProtKB-UniPathway"/>
</dbReference>
<dbReference type="eggNOG" id="ENOG502QSDQ">
    <property type="taxonomic scope" value="Eukaryota"/>
</dbReference>
<dbReference type="HOGENOM" id="CLU_085860_0_0_1"/>
<evidence type="ECO:0000313" key="8">
    <source>
        <dbReference type="Proteomes" id="UP000008694"/>
    </source>
</evidence>
<feature type="transmembrane region" description="Helical" evidence="5">
    <location>
        <begin position="21"/>
        <end position="42"/>
    </location>
</feature>
<dbReference type="GO" id="GO:0071555">
    <property type="term" value="P:cell wall organization"/>
    <property type="evidence" value="ECO:0007669"/>
    <property type="project" value="UniProtKB-KW"/>
</dbReference>
<dbReference type="Pfam" id="PF01501">
    <property type="entry name" value="Glyco_transf_8"/>
    <property type="match status" value="2"/>
</dbReference>
<dbReference type="PANTHER" id="PTHR32116">
    <property type="entry name" value="GALACTURONOSYLTRANSFERASE 4-RELATED"/>
    <property type="match status" value="1"/>
</dbReference>
<dbReference type="GO" id="GO:0047262">
    <property type="term" value="F:polygalacturonate 4-alpha-galacturonosyltransferase activity"/>
    <property type="evidence" value="ECO:0007669"/>
    <property type="project" value="InterPro"/>
</dbReference>
<dbReference type="STRING" id="81972.D7LEJ2"/>
<evidence type="ECO:0000256" key="5">
    <source>
        <dbReference type="RuleBase" id="RU362027"/>
    </source>
</evidence>
<dbReference type="InterPro" id="IPR029993">
    <property type="entry name" value="GAUT"/>
</dbReference>
<accession>D7LEJ2</accession>
<evidence type="ECO:0000313" key="6">
    <source>
        <dbReference type="EMBL" id="EFH58325.1"/>
    </source>
</evidence>
<name>D7LEJ2_ARALL</name>
<dbReference type="InterPro" id="IPR002495">
    <property type="entry name" value="Glyco_trans_8"/>
</dbReference>
<dbReference type="Proteomes" id="UP000008694">
    <property type="component" value="Unassembled WGS sequence"/>
</dbReference>
<dbReference type="SUPFAM" id="SSF53448">
    <property type="entry name" value="Nucleotide-diphospho-sugar transferases"/>
    <property type="match status" value="1"/>
</dbReference>
<evidence type="ECO:0000313" key="7">
    <source>
        <dbReference type="EMBL" id="EFH58327.1"/>
    </source>
</evidence>
<comment type="similarity">
    <text evidence="2 5">Belongs to the glycosyltransferase 8 family.</text>
</comment>
<dbReference type="Gramene" id="scaffold_403607.1">
    <property type="protein sequence ID" value="scaffold_403607.1"/>
    <property type="gene ID" value="scaffold_403607.1"/>
</dbReference>
<reference evidence="6" key="1">
    <citation type="submission" date="2009-11" db="EMBL/GenBank/DDBJ databases">
        <authorList>
            <consortium name="US DOE Joint Genome Institute (JGI-PGF)"/>
            <person name="Ottilar R."/>
            <person name="Schmutz J."/>
            <person name="Salamov A."/>
            <person name="Cheng J.F."/>
            <person name="Lucas S."/>
            <person name="Pitluck S."/>
            <person name="Gundlach H."/>
            <person name="Guo Y."/>
            <person name="Haberer G."/>
            <person name="Nasrallah J."/>
            <person name="Mayer K.F.X."/>
            <person name="van de Peer Y."/>
            <person name="Weigel D."/>
            <person name="Grigoriev I.V."/>
        </authorList>
    </citation>
    <scope>NUCLEOTIDE SEQUENCE</scope>
</reference>
<reference evidence="8" key="3">
    <citation type="journal article" date="2011" name="Nat. Genet.">
        <title>The Arabidopsis lyrata genome sequence and the basis of rapid genome size change.</title>
        <authorList>
            <person name="Hu T.T."/>
            <person name="Pattyn P."/>
            <person name="Bakker E.G."/>
            <person name="Cao J."/>
            <person name="Cheng J.-F."/>
            <person name="Clark R.M."/>
            <person name="Fahlgren N."/>
            <person name="Fawcett J.A."/>
            <person name="Grimwood J."/>
            <person name="Gundlach H."/>
            <person name="Haberer G."/>
            <person name="Hollister J.D."/>
            <person name="Ossowski S."/>
            <person name="Ottilar R.P."/>
            <person name="Salamov A.A."/>
            <person name="Schneeberger K."/>
            <person name="Spannagl M."/>
            <person name="Wang X."/>
            <person name="Yang L."/>
            <person name="Nasrallah M.E."/>
            <person name="Bergelson J."/>
            <person name="Carrington J.C."/>
            <person name="Gaut B.S."/>
            <person name="Schmutz J."/>
            <person name="Mayer K.F.X."/>
            <person name="Van de Peer Y."/>
            <person name="Grigoriev I.V."/>
            <person name="Nordborg M."/>
            <person name="Weigel D."/>
            <person name="Guo Y.-L."/>
        </authorList>
    </citation>
    <scope>NUCLEOTIDE SEQUENCE [LARGE SCALE GENOMIC DNA]</scope>
    <source>
        <strain evidence="8">cv. MN47</strain>
    </source>
</reference>
<dbReference type="EMBL" id="GL348716">
    <property type="protein sequence ID" value="EFH58325.1"/>
    <property type="molecule type" value="Genomic_DNA"/>
</dbReference>